<dbReference type="AlphaFoldDB" id="A0AAW0WJV8"/>
<gene>
    <name evidence="1" type="ORF">OTU49_009531</name>
</gene>
<accession>A0AAW0WJV8</accession>
<reference evidence="1 2" key="1">
    <citation type="journal article" date="2024" name="BMC Genomics">
        <title>Genome assembly of redclaw crayfish (Cherax quadricarinatus) provides insights into its immune adaptation and hypoxia tolerance.</title>
        <authorList>
            <person name="Liu Z."/>
            <person name="Zheng J."/>
            <person name="Li H."/>
            <person name="Fang K."/>
            <person name="Wang S."/>
            <person name="He J."/>
            <person name="Zhou D."/>
            <person name="Weng S."/>
            <person name="Chi M."/>
            <person name="Gu Z."/>
            <person name="He J."/>
            <person name="Li F."/>
            <person name="Wang M."/>
        </authorList>
    </citation>
    <scope>NUCLEOTIDE SEQUENCE [LARGE SCALE GENOMIC DNA]</scope>
    <source>
        <strain evidence="1">ZL_2023a</strain>
    </source>
</reference>
<evidence type="ECO:0000313" key="1">
    <source>
        <dbReference type="EMBL" id="KAK8727958.1"/>
    </source>
</evidence>
<name>A0AAW0WJV8_CHEQU</name>
<organism evidence="1 2">
    <name type="scientific">Cherax quadricarinatus</name>
    <name type="common">Australian red claw crayfish</name>
    <dbReference type="NCBI Taxonomy" id="27406"/>
    <lineage>
        <taxon>Eukaryota</taxon>
        <taxon>Metazoa</taxon>
        <taxon>Ecdysozoa</taxon>
        <taxon>Arthropoda</taxon>
        <taxon>Crustacea</taxon>
        <taxon>Multicrustacea</taxon>
        <taxon>Malacostraca</taxon>
        <taxon>Eumalacostraca</taxon>
        <taxon>Eucarida</taxon>
        <taxon>Decapoda</taxon>
        <taxon>Pleocyemata</taxon>
        <taxon>Astacidea</taxon>
        <taxon>Parastacoidea</taxon>
        <taxon>Parastacidae</taxon>
        <taxon>Cherax</taxon>
    </lineage>
</organism>
<proteinExistence type="predicted"/>
<dbReference type="EMBL" id="JARKIK010000074">
    <property type="protein sequence ID" value="KAK8727958.1"/>
    <property type="molecule type" value="Genomic_DNA"/>
</dbReference>
<dbReference type="Proteomes" id="UP001445076">
    <property type="component" value="Unassembled WGS sequence"/>
</dbReference>
<comment type="caution">
    <text evidence="1">The sequence shown here is derived from an EMBL/GenBank/DDBJ whole genome shotgun (WGS) entry which is preliminary data.</text>
</comment>
<sequence length="478" mass="54436">MTITETEIYHEIHLLCQRKLLKRLMNKDRNEIHLMDKIQEILRTLYIISLDSLSRQQLILDEAAVDRLISTCDAYDIPYDEILSSFLKLKPNWTWLGIKEQYSVPHQGIQDYFSALHIVITLKDYLKSSALPVSIREVLKQSVRATSINMAKYYNVLVHVAGLLHLLLDRVPKAITKEIVHLIREANRNLSDKCNVDQWLRLIENTKCNNDITREIAQFINTDKPICIRENQVLCCKVLFPHLRPSEVYIDIASEPDKVSDLLDLLKILTNCNHQCIGLALHHHYLHDDATTTSDEILQHVQPQDYLISFRGHLSDVPKLPPNLMMLYLAVVSDDHARRLLPQLHTVVPGLHYLDDLAVRVPAEVSPGELQPLPVTHKFVEVILSDVSDDGVSHACDVIHKLQPPGGYYKITCDPSTLTESGIRDMIHGLAKRSVKVGSGLIVNTCVALTQDQDKKLDSLALEKLCCYFKKAEEQLVQ</sequence>
<protein>
    <submittedName>
        <fullName evidence="1">Uncharacterized protein</fullName>
    </submittedName>
</protein>
<keyword evidence="2" id="KW-1185">Reference proteome</keyword>
<evidence type="ECO:0000313" key="2">
    <source>
        <dbReference type="Proteomes" id="UP001445076"/>
    </source>
</evidence>